<dbReference type="AlphaFoldDB" id="A0A3P6RBZ8"/>
<name>A0A3P6RBZ8_CYLGO</name>
<feature type="compositionally biased region" description="Low complexity" evidence="1">
    <location>
        <begin position="29"/>
        <end position="49"/>
    </location>
</feature>
<keyword evidence="3" id="KW-1185">Reference proteome</keyword>
<reference evidence="2 3" key="1">
    <citation type="submission" date="2018-11" db="EMBL/GenBank/DDBJ databases">
        <authorList>
            <consortium name="Pathogen Informatics"/>
        </authorList>
    </citation>
    <scope>NUCLEOTIDE SEQUENCE [LARGE SCALE GENOMIC DNA]</scope>
</reference>
<feature type="region of interest" description="Disordered" evidence="1">
    <location>
        <begin position="1"/>
        <end position="56"/>
    </location>
</feature>
<evidence type="ECO:0000256" key="1">
    <source>
        <dbReference type="SAM" id="MobiDB-lite"/>
    </source>
</evidence>
<proteinExistence type="predicted"/>
<evidence type="ECO:0000313" key="2">
    <source>
        <dbReference type="EMBL" id="VDK51115.1"/>
    </source>
</evidence>
<evidence type="ECO:0000313" key="3">
    <source>
        <dbReference type="Proteomes" id="UP000271889"/>
    </source>
</evidence>
<dbReference type="Proteomes" id="UP000271889">
    <property type="component" value="Unassembled WGS sequence"/>
</dbReference>
<gene>
    <name evidence="2" type="ORF">CGOC_LOCUS1965</name>
</gene>
<sequence>MPAPIALKPVTTSTANNDVSPGSSPPHLVAEAPVAAVEPPASASASPASTSTLSFEESLARFRTSAQDSEIMSRIAQLNSLSSFWGTPTMTEFR</sequence>
<accession>A0A3P6RBZ8</accession>
<organism evidence="2 3">
    <name type="scientific">Cylicostephanus goldi</name>
    <name type="common">Nematode worm</name>
    <dbReference type="NCBI Taxonomy" id="71465"/>
    <lineage>
        <taxon>Eukaryota</taxon>
        <taxon>Metazoa</taxon>
        <taxon>Ecdysozoa</taxon>
        <taxon>Nematoda</taxon>
        <taxon>Chromadorea</taxon>
        <taxon>Rhabditida</taxon>
        <taxon>Rhabditina</taxon>
        <taxon>Rhabditomorpha</taxon>
        <taxon>Strongyloidea</taxon>
        <taxon>Strongylidae</taxon>
        <taxon>Cylicostephanus</taxon>
    </lineage>
</organism>
<dbReference type="EMBL" id="UYRV01004106">
    <property type="protein sequence ID" value="VDK51115.1"/>
    <property type="molecule type" value="Genomic_DNA"/>
</dbReference>
<feature type="compositionally biased region" description="Polar residues" evidence="1">
    <location>
        <begin position="10"/>
        <end position="22"/>
    </location>
</feature>
<protein>
    <submittedName>
        <fullName evidence="2">Uncharacterized protein</fullName>
    </submittedName>
</protein>
<dbReference type="OrthoDB" id="5915810at2759"/>